<feature type="transmembrane region" description="Helical" evidence="1">
    <location>
        <begin position="12"/>
        <end position="32"/>
    </location>
</feature>
<feature type="transmembrane region" description="Helical" evidence="1">
    <location>
        <begin position="38"/>
        <end position="58"/>
    </location>
</feature>
<keyword evidence="1" id="KW-0812">Transmembrane</keyword>
<keyword evidence="3" id="KW-1185">Reference proteome</keyword>
<evidence type="ECO:0000313" key="3">
    <source>
        <dbReference type="Proteomes" id="UP000028631"/>
    </source>
</evidence>
<reference evidence="2 3" key="1">
    <citation type="submission" date="2014-07" db="EMBL/GenBank/DDBJ databases">
        <title>Draft Genome Sequences of Environmental Pseudomonas syringae strains.</title>
        <authorList>
            <person name="Baltrus D.A."/>
            <person name="Berge O."/>
            <person name="Morris C."/>
        </authorList>
    </citation>
    <scope>NUCLEOTIDE SEQUENCE [LARGE SCALE GENOMIC DNA]</scope>
    <source>
        <strain evidence="2 3">GAW0119</strain>
    </source>
</reference>
<organism evidence="2 3">
    <name type="scientific">Pseudomonas syringae</name>
    <dbReference type="NCBI Taxonomy" id="317"/>
    <lineage>
        <taxon>Bacteria</taxon>
        <taxon>Pseudomonadati</taxon>
        <taxon>Pseudomonadota</taxon>
        <taxon>Gammaproteobacteria</taxon>
        <taxon>Pseudomonadales</taxon>
        <taxon>Pseudomonadaceae</taxon>
        <taxon>Pseudomonas</taxon>
    </lineage>
</organism>
<comment type="caution">
    <text evidence="2">The sequence shown here is derived from an EMBL/GenBank/DDBJ whole genome shotgun (WGS) entry which is preliminary data.</text>
</comment>
<dbReference type="Proteomes" id="UP000028631">
    <property type="component" value="Unassembled WGS sequence"/>
</dbReference>
<dbReference type="EMBL" id="JPQU01000019">
    <property type="protein sequence ID" value="KFE57320.1"/>
    <property type="molecule type" value="Genomic_DNA"/>
</dbReference>
<dbReference type="OrthoDB" id="7030977at2"/>
<name>A0A085VPF7_PSESX</name>
<protein>
    <submittedName>
        <fullName evidence="2">MFS transporter</fullName>
    </submittedName>
</protein>
<dbReference type="RefSeq" id="WP_032626449.1">
    <property type="nucleotide sequence ID" value="NZ_JPQU01000019.1"/>
</dbReference>
<keyword evidence="1" id="KW-0472">Membrane</keyword>
<keyword evidence="1" id="KW-1133">Transmembrane helix</keyword>
<accession>A0A085VPF7</accession>
<evidence type="ECO:0000256" key="1">
    <source>
        <dbReference type="SAM" id="Phobius"/>
    </source>
</evidence>
<dbReference type="PATRIC" id="fig|317.175.peg.922"/>
<sequence length="139" mass="15451">MNRNNTRRRFALAWWWQLVLTLSPLFVISNTFDSRNAILPVLAMPIFVAGLASMFVSLKPFGRYKHALIATGAARDTPEEPAAWINLADARRTAFLAAGLPAWIAALGVFVGLELVPLLLLGFSSVVLLYLYRIPRQLV</sequence>
<evidence type="ECO:0000313" key="2">
    <source>
        <dbReference type="EMBL" id="KFE57320.1"/>
    </source>
</evidence>
<feature type="transmembrane region" description="Helical" evidence="1">
    <location>
        <begin position="118"/>
        <end position="134"/>
    </location>
</feature>
<proteinExistence type="predicted"/>
<feature type="transmembrane region" description="Helical" evidence="1">
    <location>
        <begin position="94"/>
        <end position="112"/>
    </location>
</feature>
<dbReference type="AlphaFoldDB" id="A0A085VPF7"/>
<gene>
    <name evidence="2" type="ORF">IV01_04355</name>
</gene>